<feature type="transmembrane region" description="Helical" evidence="11">
    <location>
        <begin position="239"/>
        <end position="262"/>
    </location>
</feature>
<evidence type="ECO:0000256" key="1">
    <source>
        <dbReference type="ARBA" id="ARBA00004127"/>
    </source>
</evidence>
<dbReference type="GO" id="GO:0012505">
    <property type="term" value="C:endomembrane system"/>
    <property type="evidence" value="ECO:0007669"/>
    <property type="project" value="UniProtKB-SubCell"/>
</dbReference>
<feature type="transmembrane region" description="Helical" evidence="11">
    <location>
        <begin position="963"/>
        <end position="980"/>
    </location>
</feature>
<dbReference type="Pfam" id="PF16192">
    <property type="entry name" value="PMT_4TMC"/>
    <property type="match status" value="1"/>
</dbReference>
<feature type="transmembrane region" description="Helical" evidence="11">
    <location>
        <begin position="772"/>
        <end position="791"/>
    </location>
</feature>
<keyword evidence="5" id="KW-0808">Transferase</keyword>
<feature type="transmembrane region" description="Helical" evidence="11">
    <location>
        <begin position="379"/>
        <end position="397"/>
    </location>
</feature>
<feature type="transmembrane region" description="Helical" evidence="11">
    <location>
        <begin position="162"/>
        <end position="193"/>
    </location>
</feature>
<keyword evidence="4" id="KW-0328">Glycosyltransferase</keyword>
<dbReference type="RefSeq" id="WP_271715675.1">
    <property type="nucleotide sequence ID" value="NZ_AP024169.1"/>
</dbReference>
<dbReference type="PANTHER" id="PTHR10050">
    <property type="entry name" value="DOLICHYL-PHOSPHATE-MANNOSE--PROTEIN MANNOSYLTRANSFERASE"/>
    <property type="match status" value="1"/>
</dbReference>
<feature type="transmembrane region" description="Helical" evidence="11">
    <location>
        <begin position="719"/>
        <end position="736"/>
    </location>
</feature>
<evidence type="ECO:0000256" key="4">
    <source>
        <dbReference type="ARBA" id="ARBA00022676"/>
    </source>
</evidence>
<keyword evidence="8 11" id="KW-0472">Membrane</keyword>
<evidence type="ECO:0000256" key="9">
    <source>
        <dbReference type="ARBA" id="ARBA00093617"/>
    </source>
</evidence>
<name>A0A7R7EKI8_9FIRM</name>
<dbReference type="AlphaFoldDB" id="A0A7R7EKI8"/>
<feature type="transmembrane region" description="Helical" evidence="11">
    <location>
        <begin position="357"/>
        <end position="372"/>
    </location>
</feature>
<feature type="domain" description="ArnT-like N-terminal" evidence="12">
    <location>
        <begin position="686"/>
        <end position="867"/>
    </location>
</feature>
<dbReference type="EMBL" id="AP024169">
    <property type="protein sequence ID" value="BCN30459.1"/>
    <property type="molecule type" value="Genomic_DNA"/>
</dbReference>
<evidence type="ECO:0000259" key="14">
    <source>
        <dbReference type="Pfam" id="PF16192"/>
    </source>
</evidence>
<feature type="domain" description="Protein O-mannosyl-transferase C-terminal four TM" evidence="14">
    <location>
        <begin position="880"/>
        <end position="1056"/>
    </location>
</feature>
<feature type="transmembrane region" description="Helical" evidence="11">
    <location>
        <begin position="691"/>
        <end position="712"/>
    </location>
</feature>
<comment type="subcellular location">
    <subcellularLocation>
        <location evidence="1">Endomembrane system</location>
        <topology evidence="1">Multi-pass membrane protein</topology>
    </subcellularLocation>
</comment>
<dbReference type="Pfam" id="PF13231">
    <property type="entry name" value="PMT_2"/>
    <property type="match status" value="1"/>
</dbReference>
<feature type="domain" description="Glycosyltransferase RgtA/B/C/D-like" evidence="13">
    <location>
        <begin position="126"/>
        <end position="253"/>
    </location>
</feature>
<accession>A0A7R7EKI8</accession>
<keyword evidence="16" id="KW-1185">Reference proteome</keyword>
<evidence type="ECO:0000256" key="3">
    <source>
        <dbReference type="ARBA" id="ARBA00007222"/>
    </source>
</evidence>
<feature type="transmembrane region" description="Helical" evidence="11">
    <location>
        <begin position="199"/>
        <end position="227"/>
    </location>
</feature>
<feature type="transmembrane region" description="Helical" evidence="11">
    <location>
        <begin position="490"/>
        <end position="508"/>
    </location>
</feature>
<dbReference type="PANTHER" id="PTHR10050:SF53">
    <property type="entry name" value="CHROMOSOME UNDETERMINED SCAFFOLD_67, WHOLE GENOME SHOTGUN SEQUENCE"/>
    <property type="match status" value="1"/>
</dbReference>
<evidence type="ECO:0000256" key="8">
    <source>
        <dbReference type="ARBA" id="ARBA00023136"/>
    </source>
</evidence>
<evidence type="ECO:0000259" key="13">
    <source>
        <dbReference type="Pfam" id="PF13231"/>
    </source>
</evidence>
<feature type="transmembrane region" description="Helical" evidence="11">
    <location>
        <begin position="335"/>
        <end position="351"/>
    </location>
</feature>
<feature type="transmembrane region" description="Helical" evidence="11">
    <location>
        <begin position="409"/>
        <end position="430"/>
    </location>
</feature>
<sequence length="1060" mass="122934">MGYVNFFAVISVALSVILWNQINTDGKTDLTKKHIKIKYEMLFLIILGAAFIVRIIGAVSYFGYESDMNCFIGWADRLSKVGFHNFYSKEVFTDYPPGYMLVLAVLGKIRDALQLEYYSKIYLVLIKLPAILCDMVAGYMLFHVTKERFNGKSSLIIASFYLFNPAVIINSSIWGQVDSVFTLAVILMGYFIYKEKLPYAYFAYGIGILIKPQVVIFTPVLIFAIIDQVFLRKFLLKKFIINLMSGICAILVVLGLASLFGLSQVIHQYTDTISSYPYASTNAYNIWTMLGLNWASQSGKFLMFTYQQWGTIFILLIIGVATYLSFKLKENKSKYFYISAFIIIGLFTLSVRMHERYVFPALSLLLFAYCLRPRKRILLMYLALSMIHLYNVSHVLLKYDVNNFNSKAMIPMFIGFLMLIFFVIMVYYSLFIYQLDKDSYTEVNESSDAQYGNTISGGKFGVFSKWIFKESDKEAIPIQISKKKVKITRIDFIIFSVITVIYALIAFHDLGYRKAPETSWETSKVGDSIILDLGEVKDVKSIDYYLGNYENRIFDVRISDRLDGNFTSLGSFTMEAVFRWGTHDVNTKARYIKLISQSGNMSLKELVLLGNDGKKIVPTNRKDSAVQKLFDEQNLYPKRSTFRDSTYFDEIYHARTAYEYLHGLYSYENTHPPLGKIFIAIGMVMFGVNPFGWRVMGTLFGVAMVPLIFIFAKKLMKETWISTVVCILFTFDFMHFSQTRIATIDVFVTFFIILMYYFMYQYLNLSFYDTKLSKTFIPLGLCGISMGFGMACKWTGVYAAAGLAILFFISVIRRYQEYQFALKNREGNTEGILHEDIITKFYPKLFKTILFCILVFIIIPFTIYLLSYIPFRDGSNNGLFARMIHNQFSMYNYHSHVDATHPYSSWWYQWPIIYRPIWYYSGHISNTVSEGISAFGNPFVWWIGIPSFLYMIYLYLHKKDRWALVLCISYLAQYVPWFLVTRITFIYHYFPSVPFVTLMIGYSIKNIVDQRPKLKKVAYIYCALVIILFIMFYPVLSGQAISKSYVSTFLRWFNTWVLVS</sequence>
<keyword evidence="6 11" id="KW-0812">Transmembrane</keyword>
<proteinExistence type="inferred from homology"/>
<evidence type="ECO:0000256" key="10">
    <source>
        <dbReference type="ARBA" id="ARBA00093644"/>
    </source>
</evidence>
<feature type="transmembrane region" description="Helical" evidence="11">
    <location>
        <begin position="6"/>
        <end position="22"/>
    </location>
</feature>
<comment type="pathway">
    <text evidence="2">Protein modification; protein glycosylation.</text>
</comment>
<feature type="transmembrane region" description="Helical" evidence="11">
    <location>
        <begin position="939"/>
        <end position="956"/>
    </location>
</feature>
<evidence type="ECO:0000259" key="12">
    <source>
        <dbReference type="Pfam" id="PF02366"/>
    </source>
</evidence>
<feature type="transmembrane region" description="Helical" evidence="11">
    <location>
        <begin position="797"/>
        <end position="815"/>
    </location>
</feature>
<reference evidence="15 16" key="1">
    <citation type="submission" date="2020-11" db="EMBL/GenBank/DDBJ databases">
        <title>Draft genome sequencing of a Lachnospiraceae strain isolated from anoxic soil subjected to BSD treatment.</title>
        <authorList>
            <person name="Uek A."/>
            <person name="Tonouchi A."/>
        </authorList>
    </citation>
    <scope>NUCLEOTIDE SEQUENCE [LARGE SCALE GENOMIC DNA]</scope>
    <source>
        <strain evidence="15 16">TB5</strain>
    </source>
</reference>
<dbReference type="GO" id="GO:0016020">
    <property type="term" value="C:membrane"/>
    <property type="evidence" value="ECO:0007669"/>
    <property type="project" value="InterPro"/>
</dbReference>
<dbReference type="InterPro" id="IPR038731">
    <property type="entry name" value="RgtA/B/C-like"/>
</dbReference>
<dbReference type="GO" id="GO:0006493">
    <property type="term" value="P:protein O-linked glycosylation"/>
    <property type="evidence" value="ECO:0007669"/>
    <property type="project" value="InterPro"/>
</dbReference>
<dbReference type="InterPro" id="IPR008979">
    <property type="entry name" value="Galactose-bd-like_sf"/>
</dbReference>
<evidence type="ECO:0000256" key="2">
    <source>
        <dbReference type="ARBA" id="ARBA00004922"/>
    </source>
</evidence>
<feature type="transmembrane region" description="Helical" evidence="11">
    <location>
        <begin position="121"/>
        <end position="142"/>
    </location>
</feature>
<protein>
    <recommendedName>
        <fullName evidence="9">Polyprenol-phosphate-mannose--protein mannosyltransferase</fullName>
    </recommendedName>
    <alternativeName>
        <fullName evidence="10">Protein O-mannosyltransferase</fullName>
    </alternativeName>
</protein>
<evidence type="ECO:0000313" key="15">
    <source>
        <dbReference type="EMBL" id="BCN30459.1"/>
    </source>
</evidence>
<feature type="transmembrane region" description="Helical" evidence="11">
    <location>
        <begin position="848"/>
        <end position="869"/>
    </location>
</feature>
<feature type="transmembrane region" description="Helical" evidence="11">
    <location>
        <begin position="742"/>
        <end position="760"/>
    </location>
</feature>
<dbReference type="KEGG" id="ahb:bsdtb5_17540"/>
<gene>
    <name evidence="15" type="ORF">bsdtb5_17540</name>
</gene>
<dbReference type="InterPro" id="IPR003342">
    <property type="entry name" value="ArnT-like_N"/>
</dbReference>
<feature type="transmembrane region" description="Helical" evidence="11">
    <location>
        <begin position="986"/>
        <end position="1005"/>
    </location>
</feature>
<dbReference type="Pfam" id="PF02366">
    <property type="entry name" value="PMT"/>
    <property type="match status" value="1"/>
</dbReference>
<dbReference type="SUPFAM" id="SSF49785">
    <property type="entry name" value="Galactose-binding domain-like"/>
    <property type="match status" value="1"/>
</dbReference>
<dbReference type="UniPathway" id="UPA00378"/>
<evidence type="ECO:0000256" key="11">
    <source>
        <dbReference type="SAM" id="Phobius"/>
    </source>
</evidence>
<comment type="similarity">
    <text evidence="3">Belongs to the glycosyltransferase 39 family.</text>
</comment>
<dbReference type="Proteomes" id="UP000595897">
    <property type="component" value="Chromosome"/>
</dbReference>
<dbReference type="Gene3D" id="2.60.120.260">
    <property type="entry name" value="Galactose-binding domain-like"/>
    <property type="match status" value="1"/>
</dbReference>
<keyword evidence="7 11" id="KW-1133">Transmembrane helix</keyword>
<dbReference type="GO" id="GO:0000030">
    <property type="term" value="F:mannosyltransferase activity"/>
    <property type="evidence" value="ECO:0007669"/>
    <property type="project" value="InterPro"/>
</dbReference>
<feature type="transmembrane region" description="Helical" evidence="11">
    <location>
        <begin position="42"/>
        <end position="64"/>
    </location>
</feature>
<evidence type="ECO:0000313" key="16">
    <source>
        <dbReference type="Proteomes" id="UP000595897"/>
    </source>
</evidence>
<evidence type="ECO:0000256" key="7">
    <source>
        <dbReference type="ARBA" id="ARBA00022989"/>
    </source>
</evidence>
<feature type="transmembrane region" description="Helical" evidence="11">
    <location>
        <begin position="306"/>
        <end position="326"/>
    </location>
</feature>
<evidence type="ECO:0000256" key="5">
    <source>
        <dbReference type="ARBA" id="ARBA00022679"/>
    </source>
</evidence>
<dbReference type="InterPro" id="IPR027005">
    <property type="entry name" value="PMT-like"/>
</dbReference>
<evidence type="ECO:0000256" key="6">
    <source>
        <dbReference type="ARBA" id="ARBA00022692"/>
    </source>
</evidence>
<feature type="transmembrane region" description="Helical" evidence="11">
    <location>
        <begin position="1017"/>
        <end position="1036"/>
    </location>
</feature>
<organism evidence="15 16">
    <name type="scientific">Anaeromicropila herbilytica</name>
    <dbReference type="NCBI Taxonomy" id="2785025"/>
    <lineage>
        <taxon>Bacteria</taxon>
        <taxon>Bacillati</taxon>
        <taxon>Bacillota</taxon>
        <taxon>Clostridia</taxon>
        <taxon>Lachnospirales</taxon>
        <taxon>Lachnospiraceae</taxon>
        <taxon>Anaeromicropila</taxon>
    </lineage>
</organism>
<dbReference type="InterPro" id="IPR032421">
    <property type="entry name" value="PMT_4TMC"/>
</dbReference>